<accession>A0A3L6ZYZ6</accession>
<gene>
    <name evidence="1" type="ORF">D9V29_03915</name>
</gene>
<dbReference type="PANTHER" id="PTHR43649:SF14">
    <property type="entry name" value="BLR3389 PROTEIN"/>
    <property type="match status" value="1"/>
</dbReference>
<sequence length="485" mass="52516">MQFSLAATVASPVPPTTVSLHRERTSIHMIKKKALLAAGVTTALAVALVGCSAGNGGGGGGGGNNAGASKTNCANDIKVKDVPVVTYWGWLPDTAMTVDNFNETNDDVQICWSNAGQGGDQYTKLSTSLQSKSGAPDIVQIEYDWLNSFLIQGGLVDMTEHGIEDYKDNFTEGAWRDVSSGDGVYAVPVDLGPVGMWYRADIFEENGIAIPTTWDEYAAAAEQLDAATGGAVKIGNFAPNGQGQHYAFLDQAGAVPFEFDNGKQTEITINHNDDASKQVFEYWIDLVERGLVGTDQAWTPEFSTGLGGGKYATAIYPVWYNAHIPDFEDPEAGAVWRAAPIPQWDTANPVQVNWGGSTLAVTTQASDAALATKVAAELYNTEERQKLGVEEGGLFLAMPEMIESDYFKDLEYEFFGNQKFNGEFFVQAALDYEGVQFSPFTQYYYDEMQRLLSESIEGNSTASEAMDALQKSLETYATEQGFTLN</sequence>
<dbReference type="InterPro" id="IPR006059">
    <property type="entry name" value="SBP"/>
</dbReference>
<dbReference type="PANTHER" id="PTHR43649">
    <property type="entry name" value="ARABINOSE-BINDING PROTEIN-RELATED"/>
    <property type="match status" value="1"/>
</dbReference>
<dbReference type="SUPFAM" id="SSF53850">
    <property type="entry name" value="Periplasmic binding protein-like II"/>
    <property type="match status" value="1"/>
</dbReference>
<proteinExistence type="predicted"/>
<keyword evidence="2" id="KW-1185">Reference proteome</keyword>
<organism evidence="1 2">
    <name type="scientific">Mycetocola manganoxydans</name>
    <dbReference type="NCBI Taxonomy" id="699879"/>
    <lineage>
        <taxon>Bacteria</taxon>
        <taxon>Bacillati</taxon>
        <taxon>Actinomycetota</taxon>
        <taxon>Actinomycetes</taxon>
        <taxon>Micrococcales</taxon>
        <taxon>Microbacteriaceae</taxon>
        <taxon>Mycetocola</taxon>
    </lineage>
</organism>
<evidence type="ECO:0000313" key="1">
    <source>
        <dbReference type="EMBL" id="RLP73157.1"/>
    </source>
</evidence>
<dbReference type="EMBL" id="RCUV01000003">
    <property type="protein sequence ID" value="RLP73157.1"/>
    <property type="molecule type" value="Genomic_DNA"/>
</dbReference>
<evidence type="ECO:0000313" key="2">
    <source>
        <dbReference type="Proteomes" id="UP000270299"/>
    </source>
</evidence>
<dbReference type="InterPro" id="IPR050490">
    <property type="entry name" value="Bact_solute-bd_prot1"/>
</dbReference>
<reference evidence="1 2" key="1">
    <citation type="submission" date="2018-10" db="EMBL/GenBank/DDBJ databases">
        <authorList>
            <person name="Li J."/>
        </authorList>
    </citation>
    <scope>NUCLEOTIDE SEQUENCE [LARGE SCALE GENOMIC DNA]</scope>
    <source>
        <strain evidence="1 2">CCTCC AB209002</strain>
    </source>
</reference>
<dbReference type="Proteomes" id="UP000270299">
    <property type="component" value="Unassembled WGS sequence"/>
</dbReference>
<name>A0A3L6ZYZ6_9MICO</name>
<dbReference type="Gene3D" id="3.40.190.10">
    <property type="entry name" value="Periplasmic binding protein-like II"/>
    <property type="match status" value="1"/>
</dbReference>
<dbReference type="AlphaFoldDB" id="A0A3L6ZYZ6"/>
<dbReference type="Pfam" id="PF13416">
    <property type="entry name" value="SBP_bac_8"/>
    <property type="match status" value="1"/>
</dbReference>
<dbReference type="OrthoDB" id="2515046at2"/>
<comment type="caution">
    <text evidence="1">The sequence shown here is derived from an EMBL/GenBank/DDBJ whole genome shotgun (WGS) entry which is preliminary data.</text>
</comment>
<protein>
    <submittedName>
        <fullName evidence="1">Extracellular solute-binding protein</fullName>
    </submittedName>
</protein>